<dbReference type="AlphaFoldDB" id="A0A6P3XHM7"/>
<evidence type="ECO:0000313" key="3">
    <source>
        <dbReference type="Proteomes" id="UP000515204"/>
    </source>
</evidence>
<dbReference type="SUPFAM" id="SSF51735">
    <property type="entry name" value="NAD(P)-binding Rossmann-fold domains"/>
    <property type="match status" value="1"/>
</dbReference>
<dbReference type="Pfam" id="PF08338">
    <property type="entry name" value="DUF1731"/>
    <property type="match status" value="1"/>
</dbReference>
<organism evidence="3 4">
    <name type="scientific">Dinoponera quadriceps</name>
    <name type="common">South American ant</name>
    <dbReference type="NCBI Taxonomy" id="609295"/>
    <lineage>
        <taxon>Eukaryota</taxon>
        <taxon>Metazoa</taxon>
        <taxon>Ecdysozoa</taxon>
        <taxon>Arthropoda</taxon>
        <taxon>Hexapoda</taxon>
        <taxon>Insecta</taxon>
        <taxon>Pterygota</taxon>
        <taxon>Neoptera</taxon>
        <taxon>Endopterygota</taxon>
        <taxon>Hymenoptera</taxon>
        <taxon>Apocrita</taxon>
        <taxon>Aculeata</taxon>
        <taxon>Formicoidea</taxon>
        <taxon>Formicidae</taxon>
        <taxon>Ponerinae</taxon>
        <taxon>Ponerini</taxon>
        <taxon>Dinoponera</taxon>
    </lineage>
</organism>
<keyword evidence="3" id="KW-1185">Reference proteome</keyword>
<dbReference type="InterPro" id="IPR013549">
    <property type="entry name" value="DUF1731"/>
</dbReference>
<dbReference type="KEGG" id="dqu:106746192"/>
<dbReference type="OrthoDB" id="276721at2759"/>
<evidence type="ECO:0000259" key="2">
    <source>
        <dbReference type="Pfam" id="PF08338"/>
    </source>
</evidence>
<dbReference type="Gene3D" id="3.40.50.720">
    <property type="entry name" value="NAD(P)-binding Rossmann-like Domain"/>
    <property type="match status" value="1"/>
</dbReference>
<dbReference type="PANTHER" id="PTHR11092">
    <property type="entry name" value="SUGAR NUCLEOTIDE EPIMERASE RELATED"/>
    <property type="match status" value="1"/>
</dbReference>
<dbReference type="Proteomes" id="UP000515204">
    <property type="component" value="Unplaced"/>
</dbReference>
<feature type="domain" description="NAD-dependent epimerase/dehydratase" evidence="1">
    <location>
        <begin position="4"/>
        <end position="210"/>
    </location>
</feature>
<dbReference type="NCBIfam" id="TIGR01777">
    <property type="entry name" value="yfcH"/>
    <property type="match status" value="1"/>
</dbReference>
<evidence type="ECO:0000259" key="1">
    <source>
        <dbReference type="Pfam" id="PF01370"/>
    </source>
</evidence>
<reference evidence="4" key="1">
    <citation type="submission" date="2025-08" db="UniProtKB">
        <authorList>
            <consortium name="RefSeq"/>
        </authorList>
    </citation>
    <scope>IDENTIFICATION</scope>
</reference>
<dbReference type="Pfam" id="PF01370">
    <property type="entry name" value="Epimerase"/>
    <property type="match status" value="1"/>
</dbReference>
<accession>A0A6P3XHM7</accession>
<dbReference type="InterPro" id="IPR010099">
    <property type="entry name" value="SDR39U1"/>
</dbReference>
<sequence>MKHVIIGGGSGFIGSQLIKCLSLEGISCTCISRMPGPHRISWNDLERNGLPEDTSAVINVAGQNVLDPAQRWTPGFKQNVRNSRVKTTKALADAIQNTKAEIFMTISGVAYYKPNGTMYTEDSKCEPYDFLSKLSHDWEDAAQLPKESNIRQVTIRSGVVLGRTGGMIKQIYLPFFLGLGGPIGAGNQYMPWIHIADLVGLFKFALKNNNVQGIINGVAPQLVTNVEFTKAFATAMWRPAVIPLPNFFLKILFSEERAKIMLEGQKVEPKRAKELGFKYQYPDIESACKQLVQ</sequence>
<dbReference type="RefSeq" id="XP_014477970.1">
    <property type="nucleotide sequence ID" value="XM_014622484.1"/>
</dbReference>
<protein>
    <submittedName>
        <fullName evidence="4">Epimerase family protein SDR39U1</fullName>
    </submittedName>
</protein>
<evidence type="ECO:0000313" key="4">
    <source>
        <dbReference type="RefSeq" id="XP_014477970.1"/>
    </source>
</evidence>
<dbReference type="GeneID" id="106746192"/>
<feature type="domain" description="DUF1731" evidence="2">
    <location>
        <begin position="245"/>
        <end position="291"/>
    </location>
</feature>
<name>A0A6P3XHM7_DINQU</name>
<proteinExistence type="predicted"/>
<dbReference type="PANTHER" id="PTHR11092:SF0">
    <property type="entry name" value="EPIMERASE FAMILY PROTEIN SDR39U1"/>
    <property type="match status" value="1"/>
</dbReference>
<dbReference type="InterPro" id="IPR036291">
    <property type="entry name" value="NAD(P)-bd_dom_sf"/>
</dbReference>
<dbReference type="InterPro" id="IPR001509">
    <property type="entry name" value="Epimerase_deHydtase"/>
</dbReference>
<gene>
    <name evidence="4" type="primary">LOC106746192</name>
</gene>